<dbReference type="InterPro" id="IPR036249">
    <property type="entry name" value="Thioredoxin-like_sf"/>
</dbReference>
<dbReference type="GO" id="GO:0016491">
    <property type="term" value="F:oxidoreductase activity"/>
    <property type="evidence" value="ECO:0007669"/>
    <property type="project" value="InterPro"/>
</dbReference>
<dbReference type="InterPro" id="IPR001853">
    <property type="entry name" value="DSBA-like_thioredoxin_dom"/>
</dbReference>
<sequence>MTKYKVDVYADTICPWCYINKRSIDAAIERHQARYPEDEFDVVWRPYMLYPNAKISGKFSTHSSQPLFLSILDRVERAGSSHGLTFSWEGRTGSTRDSHKLILLAASQDDAAPASNRTHPLISKQGAVTEAILSGALTRNQDVSSREFLIPIALAHGLADTEEEVLRYLDGEEANARVDAEMARARGEIGVTAVPSVVVNGRYRVGGMQEPGVFGGLFERIRAR</sequence>
<accession>A0AA40BXM4</accession>
<organism evidence="2 3">
    <name type="scientific">Immersiella caudata</name>
    <dbReference type="NCBI Taxonomy" id="314043"/>
    <lineage>
        <taxon>Eukaryota</taxon>
        <taxon>Fungi</taxon>
        <taxon>Dikarya</taxon>
        <taxon>Ascomycota</taxon>
        <taxon>Pezizomycotina</taxon>
        <taxon>Sordariomycetes</taxon>
        <taxon>Sordariomycetidae</taxon>
        <taxon>Sordariales</taxon>
        <taxon>Lasiosphaeriaceae</taxon>
        <taxon>Immersiella</taxon>
    </lineage>
</organism>
<dbReference type="Pfam" id="PF01323">
    <property type="entry name" value="DSBA"/>
    <property type="match status" value="1"/>
</dbReference>
<dbReference type="CDD" id="cd03024">
    <property type="entry name" value="DsbA_FrnE"/>
    <property type="match status" value="1"/>
</dbReference>
<dbReference type="Gene3D" id="3.40.30.10">
    <property type="entry name" value="Glutaredoxin"/>
    <property type="match status" value="1"/>
</dbReference>
<evidence type="ECO:0000313" key="2">
    <source>
        <dbReference type="EMBL" id="KAK0617363.1"/>
    </source>
</evidence>
<reference evidence="2" key="1">
    <citation type="submission" date="2023-06" db="EMBL/GenBank/DDBJ databases">
        <title>Genome-scale phylogeny and comparative genomics of the fungal order Sordariales.</title>
        <authorList>
            <consortium name="Lawrence Berkeley National Laboratory"/>
            <person name="Hensen N."/>
            <person name="Bonometti L."/>
            <person name="Westerberg I."/>
            <person name="Brannstrom I.O."/>
            <person name="Guillou S."/>
            <person name="Cros-Aarteil S."/>
            <person name="Calhoun S."/>
            <person name="Haridas S."/>
            <person name="Kuo A."/>
            <person name="Mondo S."/>
            <person name="Pangilinan J."/>
            <person name="Riley R."/>
            <person name="Labutti K."/>
            <person name="Andreopoulos B."/>
            <person name="Lipzen A."/>
            <person name="Chen C."/>
            <person name="Yanf M."/>
            <person name="Daum C."/>
            <person name="Ng V."/>
            <person name="Clum A."/>
            <person name="Steindorff A."/>
            <person name="Ohm R."/>
            <person name="Martin F."/>
            <person name="Silar P."/>
            <person name="Natvig D."/>
            <person name="Lalanne C."/>
            <person name="Gautier V."/>
            <person name="Ament-Velasquez S.L."/>
            <person name="Kruys A."/>
            <person name="Hutchinson M.I."/>
            <person name="Powell A.J."/>
            <person name="Barry K."/>
            <person name="Miller A.N."/>
            <person name="Grigoriev I.V."/>
            <person name="Debuchy R."/>
            <person name="Gladieux P."/>
            <person name="Thoren M.H."/>
            <person name="Johannesson H."/>
        </authorList>
    </citation>
    <scope>NUCLEOTIDE SEQUENCE</scope>
    <source>
        <strain evidence="2">CBS 606.72</strain>
    </source>
</reference>
<dbReference type="EMBL" id="JAULSU010000005">
    <property type="protein sequence ID" value="KAK0617363.1"/>
    <property type="molecule type" value="Genomic_DNA"/>
</dbReference>
<protein>
    <submittedName>
        <fullName evidence="2">DSBA-like thioredoxin domain-containing protein</fullName>
    </submittedName>
</protein>
<dbReference type="PANTHER" id="PTHR13887:SF41">
    <property type="entry name" value="THIOREDOXIN SUPERFAMILY PROTEIN"/>
    <property type="match status" value="1"/>
</dbReference>
<dbReference type="Proteomes" id="UP001175000">
    <property type="component" value="Unassembled WGS sequence"/>
</dbReference>
<comment type="caution">
    <text evidence="2">The sequence shown here is derived from an EMBL/GenBank/DDBJ whole genome shotgun (WGS) entry which is preliminary data.</text>
</comment>
<evidence type="ECO:0000259" key="1">
    <source>
        <dbReference type="Pfam" id="PF01323"/>
    </source>
</evidence>
<proteinExistence type="predicted"/>
<gene>
    <name evidence="2" type="ORF">B0T14DRAFT_435153</name>
</gene>
<dbReference type="PANTHER" id="PTHR13887">
    <property type="entry name" value="GLUTATHIONE S-TRANSFERASE KAPPA"/>
    <property type="match status" value="1"/>
</dbReference>
<dbReference type="SUPFAM" id="SSF52833">
    <property type="entry name" value="Thioredoxin-like"/>
    <property type="match status" value="1"/>
</dbReference>
<keyword evidence="3" id="KW-1185">Reference proteome</keyword>
<name>A0AA40BXM4_9PEZI</name>
<feature type="domain" description="DSBA-like thioredoxin" evidence="1">
    <location>
        <begin position="6"/>
        <end position="209"/>
    </location>
</feature>
<evidence type="ECO:0000313" key="3">
    <source>
        <dbReference type="Proteomes" id="UP001175000"/>
    </source>
</evidence>
<dbReference type="AlphaFoldDB" id="A0AA40BXM4"/>